<dbReference type="Proteomes" id="UP000828251">
    <property type="component" value="Unassembled WGS sequence"/>
</dbReference>
<dbReference type="OrthoDB" id="10481620at2759"/>
<keyword evidence="3" id="KW-1185">Reference proteome</keyword>
<accession>A0A9D3W6B4</accession>
<comment type="caution">
    <text evidence="2">The sequence shown here is derived from an EMBL/GenBank/DDBJ whole genome shotgun (WGS) entry which is preliminary data.</text>
</comment>
<feature type="compositionally biased region" description="Acidic residues" evidence="1">
    <location>
        <begin position="49"/>
        <end position="63"/>
    </location>
</feature>
<sequence>MIRWMQESKSIFQEFVKQNNIWVPNYTPNMFGPMPFGQEEIEHESKEEGEGDGSDEMDEEEDH</sequence>
<evidence type="ECO:0000256" key="1">
    <source>
        <dbReference type="SAM" id="MobiDB-lite"/>
    </source>
</evidence>
<name>A0A9D3W6B4_9ROSI</name>
<proteinExistence type="predicted"/>
<organism evidence="2 3">
    <name type="scientific">Gossypium stocksii</name>
    <dbReference type="NCBI Taxonomy" id="47602"/>
    <lineage>
        <taxon>Eukaryota</taxon>
        <taxon>Viridiplantae</taxon>
        <taxon>Streptophyta</taxon>
        <taxon>Embryophyta</taxon>
        <taxon>Tracheophyta</taxon>
        <taxon>Spermatophyta</taxon>
        <taxon>Magnoliopsida</taxon>
        <taxon>eudicotyledons</taxon>
        <taxon>Gunneridae</taxon>
        <taxon>Pentapetalae</taxon>
        <taxon>rosids</taxon>
        <taxon>malvids</taxon>
        <taxon>Malvales</taxon>
        <taxon>Malvaceae</taxon>
        <taxon>Malvoideae</taxon>
        <taxon>Gossypium</taxon>
    </lineage>
</organism>
<dbReference type="EMBL" id="JAIQCV010000003">
    <property type="protein sequence ID" value="KAH1114174.1"/>
    <property type="molecule type" value="Genomic_DNA"/>
</dbReference>
<dbReference type="AlphaFoldDB" id="A0A9D3W6B4"/>
<evidence type="ECO:0000313" key="2">
    <source>
        <dbReference type="EMBL" id="KAH1114174.1"/>
    </source>
</evidence>
<feature type="region of interest" description="Disordered" evidence="1">
    <location>
        <begin position="33"/>
        <end position="63"/>
    </location>
</feature>
<reference evidence="2 3" key="1">
    <citation type="journal article" date="2021" name="Plant Biotechnol. J.">
        <title>Multi-omics assisted identification of the key and species-specific regulatory components of drought-tolerant mechanisms in Gossypium stocksii.</title>
        <authorList>
            <person name="Yu D."/>
            <person name="Ke L."/>
            <person name="Zhang D."/>
            <person name="Wu Y."/>
            <person name="Sun Y."/>
            <person name="Mei J."/>
            <person name="Sun J."/>
            <person name="Sun Y."/>
        </authorList>
    </citation>
    <scope>NUCLEOTIDE SEQUENCE [LARGE SCALE GENOMIC DNA]</scope>
    <source>
        <strain evidence="3">cv. E1</strain>
        <tissue evidence="2">Leaf</tissue>
    </source>
</reference>
<evidence type="ECO:0000313" key="3">
    <source>
        <dbReference type="Proteomes" id="UP000828251"/>
    </source>
</evidence>
<protein>
    <submittedName>
        <fullName evidence="2">Uncharacterized protein</fullName>
    </submittedName>
</protein>
<gene>
    <name evidence="2" type="ORF">J1N35_007552</name>
</gene>